<proteinExistence type="predicted"/>
<keyword evidence="1" id="KW-0175">Coiled coil</keyword>
<protein>
    <submittedName>
        <fullName evidence="2">Uncharacterized protein</fullName>
    </submittedName>
</protein>
<name>A0A2S1GSB5_9CAUD</name>
<dbReference type="OrthoDB" id="19196at10239"/>
<evidence type="ECO:0000256" key="1">
    <source>
        <dbReference type="SAM" id="Coils"/>
    </source>
</evidence>
<feature type="coiled-coil region" evidence="1">
    <location>
        <begin position="80"/>
        <end position="114"/>
    </location>
</feature>
<sequence>MQEFKLGDLVEITSNTSNARNEKDELYNVGEKAIITDVFSTTVRIGNHKWANLITKDELKKVEPTATITVDIEQQLNDRIELLQKEGMNIIDKMERMEAQRYKLRDKINKLSEAKKALEILKEFK</sequence>
<dbReference type="Proteomes" id="UP000247285">
    <property type="component" value="Segment"/>
</dbReference>
<dbReference type="EMBL" id="MH193369">
    <property type="protein sequence ID" value="AWD92295.1"/>
    <property type="molecule type" value="Genomic_DNA"/>
</dbReference>
<evidence type="ECO:0000313" key="3">
    <source>
        <dbReference type="Proteomes" id="UP000247285"/>
    </source>
</evidence>
<dbReference type="GeneID" id="40101524"/>
<dbReference type="RefSeq" id="YP_009624671.1">
    <property type="nucleotide sequence ID" value="NC_042125.1"/>
</dbReference>
<dbReference type="KEGG" id="vg:40101524"/>
<organism evidence="2 3">
    <name type="scientific">Enterococcus phage LY0322</name>
    <dbReference type="NCBI Taxonomy" id="2172042"/>
    <lineage>
        <taxon>Viruses</taxon>
        <taxon>Duplodnaviria</taxon>
        <taxon>Heunggongvirae</taxon>
        <taxon>Uroviricota</taxon>
        <taxon>Caudoviricetes</taxon>
        <taxon>Efquatrovirus</taxon>
        <taxon>Efquatrovirus LY0322</taxon>
    </lineage>
</organism>
<accession>A0A2S1GSB5</accession>
<evidence type="ECO:0000313" key="2">
    <source>
        <dbReference type="EMBL" id="AWD92295.1"/>
    </source>
</evidence>
<keyword evidence="3" id="KW-1185">Reference proteome</keyword>
<reference evidence="2 3" key="1">
    <citation type="submission" date="2018-04" db="EMBL/GenBank/DDBJ databases">
        <title>The genome sequence of bacteriophage LY0322 lytic for Enterococcus.</title>
        <authorList>
            <person name="Liu Y."/>
            <person name="Shi H."/>
            <person name="Sun Y."/>
        </authorList>
    </citation>
    <scope>NUCLEOTIDE SEQUENCE [LARGE SCALE GENOMIC DNA]</scope>
</reference>